<gene>
    <name evidence="1" type="ORF">WNY77_13425</name>
</gene>
<evidence type="ECO:0000313" key="2">
    <source>
        <dbReference type="Proteomes" id="UP001461163"/>
    </source>
</evidence>
<protein>
    <submittedName>
        <fullName evidence="1">DUF3081 domain-containing protein</fullName>
    </submittedName>
</protein>
<dbReference type="RefSeq" id="WP_006991808.1">
    <property type="nucleotide sequence ID" value="NZ_JBBMQS010000007.1"/>
</dbReference>
<proteinExistence type="predicted"/>
<accession>A0ABU9SX03</accession>
<dbReference type="InterPro" id="IPR021432">
    <property type="entry name" value="DUF3081"/>
</dbReference>
<comment type="caution">
    <text evidence="1">The sequence shown here is derived from an EMBL/GenBank/DDBJ whole genome shotgun (WGS) entry which is preliminary data.</text>
</comment>
<name>A0ABU9SX03_9ALTE</name>
<dbReference type="EMBL" id="JBBMQS010000007">
    <property type="protein sequence ID" value="MEM5498405.1"/>
    <property type="molecule type" value="Genomic_DNA"/>
</dbReference>
<evidence type="ECO:0000313" key="1">
    <source>
        <dbReference type="EMBL" id="MEM5498405.1"/>
    </source>
</evidence>
<sequence>MKNEMDSKFILSIFEKIRENGEKKGDGYFLGGITAFSDYDGYTIFMEDQQVKLRFGFHNQYHFDYEKDEHMQQFEKKLNAIANDY</sequence>
<keyword evidence="2" id="KW-1185">Reference proteome</keyword>
<dbReference type="Pfam" id="PF11280">
    <property type="entry name" value="DUF3081"/>
    <property type="match status" value="1"/>
</dbReference>
<dbReference type="Proteomes" id="UP001461163">
    <property type="component" value="Unassembled WGS sequence"/>
</dbReference>
<organism evidence="1 2">
    <name type="scientific">Paraglaciecola mesophila</name>
    <dbReference type="NCBI Taxonomy" id="197222"/>
    <lineage>
        <taxon>Bacteria</taxon>
        <taxon>Pseudomonadati</taxon>
        <taxon>Pseudomonadota</taxon>
        <taxon>Gammaproteobacteria</taxon>
        <taxon>Alteromonadales</taxon>
        <taxon>Alteromonadaceae</taxon>
        <taxon>Paraglaciecola</taxon>
    </lineage>
</organism>
<reference evidence="1 2" key="1">
    <citation type="submission" date="2024-03" db="EMBL/GenBank/DDBJ databases">
        <title>Community enrichment and isolation of bacterial strains for fucoidan degradation.</title>
        <authorList>
            <person name="Sichert A."/>
        </authorList>
    </citation>
    <scope>NUCLEOTIDE SEQUENCE [LARGE SCALE GENOMIC DNA]</scope>
    <source>
        <strain evidence="1 2">AS12</strain>
    </source>
</reference>